<keyword evidence="6" id="KW-1133">Transmembrane helix</keyword>
<evidence type="ECO:0000256" key="6">
    <source>
        <dbReference type="ARBA" id="ARBA00022989"/>
    </source>
</evidence>
<dbReference type="Pfam" id="PF00153">
    <property type="entry name" value="Mito_carr"/>
    <property type="match status" value="3"/>
</dbReference>
<accession>A0A1Y2D625</accession>
<dbReference type="PROSITE" id="PS50920">
    <property type="entry name" value="SOLCAR"/>
    <property type="match status" value="3"/>
</dbReference>
<dbReference type="SUPFAM" id="SSF103506">
    <property type="entry name" value="Mitochondrial carrier"/>
    <property type="match status" value="1"/>
</dbReference>
<feature type="repeat" description="Solcar" evidence="9">
    <location>
        <begin position="111"/>
        <end position="199"/>
    </location>
</feature>
<dbReference type="STRING" id="106004.A0A1Y2D625"/>
<dbReference type="PANTHER" id="PTHR45683">
    <property type="entry name" value="MITOCHONDRIAL NICOTINAMIDE ADENINE DINUCLEOTIDE TRANSPORTER 1-RELATED-RELATED"/>
    <property type="match status" value="1"/>
</dbReference>
<evidence type="ECO:0000256" key="2">
    <source>
        <dbReference type="ARBA" id="ARBA00006375"/>
    </source>
</evidence>
<reference evidence="11 12" key="1">
    <citation type="submission" date="2016-07" db="EMBL/GenBank/DDBJ databases">
        <title>Pervasive Adenine N6-methylation of Active Genes in Fungi.</title>
        <authorList>
            <consortium name="DOE Joint Genome Institute"/>
            <person name="Mondo S.J."/>
            <person name="Dannebaum R.O."/>
            <person name="Kuo R.C."/>
            <person name="Labutti K."/>
            <person name="Haridas S."/>
            <person name="Kuo A."/>
            <person name="Salamov A."/>
            <person name="Ahrendt S.R."/>
            <person name="Lipzen A."/>
            <person name="Sullivan W."/>
            <person name="Andreopoulos W.B."/>
            <person name="Clum A."/>
            <person name="Lindquist E."/>
            <person name="Daum C."/>
            <person name="Ramamoorthy G.K."/>
            <person name="Gryganskyi A."/>
            <person name="Culley D."/>
            <person name="Magnuson J.K."/>
            <person name="James T.Y."/>
            <person name="O'Malley M.A."/>
            <person name="Stajich J.E."/>
            <person name="Spatafora J.W."/>
            <person name="Visel A."/>
            <person name="Grigoriev I.V."/>
        </authorList>
    </citation>
    <scope>NUCLEOTIDE SEQUENCE [LARGE SCALE GENOMIC DNA]</scope>
    <source>
        <strain evidence="11 12">62-1032</strain>
    </source>
</reference>
<keyword evidence="3 10" id="KW-0813">Transport</keyword>
<dbReference type="FunFam" id="1.50.40.10:FF:000075">
    <property type="entry name" value="Nicotinamide adenine dinucleotide transporter 2, mitochondrial"/>
    <property type="match status" value="1"/>
</dbReference>
<dbReference type="GO" id="GO:0015215">
    <property type="term" value="F:nucleotide transmembrane transporter activity"/>
    <property type="evidence" value="ECO:0007669"/>
    <property type="project" value="UniProtKB-ARBA"/>
</dbReference>
<dbReference type="InterPro" id="IPR044712">
    <property type="entry name" value="SLC25A32-like"/>
</dbReference>
<dbReference type="InterPro" id="IPR023395">
    <property type="entry name" value="MCP_dom_sf"/>
</dbReference>
<comment type="similarity">
    <text evidence="2 10">Belongs to the mitochondrial carrier (TC 2.A.29) family.</text>
</comment>
<keyword evidence="12" id="KW-1185">Reference proteome</keyword>
<dbReference type="InterPro" id="IPR002067">
    <property type="entry name" value="MCP"/>
</dbReference>
<dbReference type="EMBL" id="MCGR01000095">
    <property type="protein sequence ID" value="ORY54758.1"/>
    <property type="molecule type" value="Genomic_DNA"/>
</dbReference>
<dbReference type="Proteomes" id="UP000193467">
    <property type="component" value="Unassembled WGS sequence"/>
</dbReference>
<evidence type="ECO:0000313" key="12">
    <source>
        <dbReference type="Proteomes" id="UP000193467"/>
    </source>
</evidence>
<gene>
    <name evidence="11" type="ORF">BCR35DRAFT_310275</name>
</gene>
<keyword evidence="8 9" id="KW-0472">Membrane</keyword>
<dbReference type="Gene3D" id="1.50.40.10">
    <property type="entry name" value="Mitochondrial carrier domain"/>
    <property type="match status" value="1"/>
</dbReference>
<dbReference type="OrthoDB" id="10266426at2759"/>
<dbReference type="AlphaFoldDB" id="A0A1Y2D625"/>
<name>A0A1Y2D625_9BASI</name>
<evidence type="ECO:0000256" key="1">
    <source>
        <dbReference type="ARBA" id="ARBA00004225"/>
    </source>
</evidence>
<keyword evidence="5" id="KW-0677">Repeat</keyword>
<evidence type="ECO:0000256" key="8">
    <source>
        <dbReference type="ARBA" id="ARBA00023136"/>
    </source>
</evidence>
<dbReference type="PRINTS" id="PR00926">
    <property type="entry name" value="MITOCARRIER"/>
</dbReference>
<protein>
    <submittedName>
        <fullName evidence="11">Mitochondrial carrier domain-containing protein</fullName>
    </submittedName>
</protein>
<evidence type="ECO:0000256" key="3">
    <source>
        <dbReference type="ARBA" id="ARBA00022448"/>
    </source>
</evidence>
<comment type="subcellular location">
    <subcellularLocation>
        <location evidence="1">Mitochondrion membrane</location>
        <topology evidence="1">Multi-pass membrane protein</topology>
    </subcellularLocation>
</comment>
<feature type="repeat" description="Solcar" evidence="9">
    <location>
        <begin position="17"/>
        <end position="103"/>
    </location>
</feature>
<keyword evidence="7" id="KW-0496">Mitochondrion</keyword>
<evidence type="ECO:0000256" key="9">
    <source>
        <dbReference type="PROSITE-ProRule" id="PRU00282"/>
    </source>
</evidence>
<evidence type="ECO:0000256" key="4">
    <source>
        <dbReference type="ARBA" id="ARBA00022692"/>
    </source>
</evidence>
<sequence length="308" mass="33797">MRITLTDRDPSGTTVWFHGAESMLAGAGAGLVTSIVTCPLDVIKTRLQAGGLHGGASGLIGTFSSIWTHEGFRGFYRGLGPTIIGYLPTWAIYFTVYDKVKVKMGALRGDDDPLAHIVAAMSAGASSTICTNPLWVVKTRFMTQQVGPGEIRYRHTLDAIQRMYQSEGVPTFYRGLVPALIGVSHIAVQFPLYEQFKVYYRPPDGSDIPSSTILFCSSTSKMIASVATYPHEVLRTRLQIQKASGDGRYAGIVETFKQILRTEGYHGLYRGMGVNLLRTVPASALTILTYEVLMRRLYALSHPQGRPK</sequence>
<dbReference type="InterPro" id="IPR018108">
    <property type="entry name" value="MCP_transmembrane"/>
</dbReference>
<feature type="repeat" description="Solcar" evidence="9">
    <location>
        <begin position="212"/>
        <end position="296"/>
    </location>
</feature>
<comment type="caution">
    <text evidence="11">The sequence shown here is derived from an EMBL/GenBank/DDBJ whole genome shotgun (WGS) entry which is preliminary data.</text>
</comment>
<evidence type="ECO:0000256" key="10">
    <source>
        <dbReference type="RuleBase" id="RU000488"/>
    </source>
</evidence>
<evidence type="ECO:0000256" key="7">
    <source>
        <dbReference type="ARBA" id="ARBA00023128"/>
    </source>
</evidence>
<dbReference type="InParanoid" id="A0A1Y2D625"/>
<proteinExistence type="inferred from homology"/>
<dbReference type="GO" id="GO:0031966">
    <property type="term" value="C:mitochondrial membrane"/>
    <property type="evidence" value="ECO:0007669"/>
    <property type="project" value="UniProtKB-SubCell"/>
</dbReference>
<keyword evidence="4 9" id="KW-0812">Transmembrane</keyword>
<organism evidence="11 12">
    <name type="scientific">Leucosporidium creatinivorum</name>
    <dbReference type="NCBI Taxonomy" id="106004"/>
    <lineage>
        <taxon>Eukaryota</taxon>
        <taxon>Fungi</taxon>
        <taxon>Dikarya</taxon>
        <taxon>Basidiomycota</taxon>
        <taxon>Pucciniomycotina</taxon>
        <taxon>Microbotryomycetes</taxon>
        <taxon>Leucosporidiales</taxon>
        <taxon>Leucosporidium</taxon>
    </lineage>
</organism>
<dbReference type="FunCoup" id="A0A1Y2D625">
    <property type="interactions" value="73"/>
</dbReference>
<evidence type="ECO:0000256" key="5">
    <source>
        <dbReference type="ARBA" id="ARBA00022737"/>
    </source>
</evidence>
<evidence type="ECO:0000313" key="11">
    <source>
        <dbReference type="EMBL" id="ORY54758.1"/>
    </source>
</evidence>